<evidence type="ECO:0008006" key="3">
    <source>
        <dbReference type="Google" id="ProtNLM"/>
    </source>
</evidence>
<accession>J0CVI1</accession>
<protein>
    <recommendedName>
        <fullName evidence="3">F-box domain-containing protein</fullName>
    </recommendedName>
</protein>
<dbReference type="InParanoid" id="J0CVI1"/>
<dbReference type="AlphaFoldDB" id="J0CVI1"/>
<proteinExistence type="predicted"/>
<dbReference type="KEGG" id="adl:AURDEDRAFT_176523"/>
<sequence>MLELTFPPSPLRRPVVRHSRRDTALTLPELVKLILQWLPNLAQVARARYVSSTWWRAGSKILQRMHNLDLRLSPFIVDIPGLRRLMCEMDGVIGGTFAADFFHPLAGHCGPSTYRLPVLELFFEWTFEDEVGEQLEAEGYVLQNRFTSKTGPVGFPRGTFKKIHRFVRDGRHVDLVLTWENPLGCIFMSDSANTMNFITWDAAYCMFPDALIRGSAILWRLSSERLRGSLNVWAEVGLDAHQWVDSTVEPRRTRRWVGDAACWTVTLETDSVLYEDPVSKGPELVLRSTYYWEVNNFLVVYERAVGPAHTKFPNARLWRLTRVCVSLESMNLLYSYAVSDDFRQMYFNLISRRLLSDDDRVDEILERVRLDRVLLDG</sequence>
<dbReference type="OrthoDB" id="2803201at2759"/>
<dbReference type="Proteomes" id="UP000006514">
    <property type="component" value="Unassembled WGS sequence"/>
</dbReference>
<evidence type="ECO:0000313" key="1">
    <source>
        <dbReference type="EMBL" id="EJD34430.1"/>
    </source>
</evidence>
<gene>
    <name evidence="1" type="ORF">AURDEDRAFT_176523</name>
</gene>
<keyword evidence="2" id="KW-1185">Reference proteome</keyword>
<name>J0CVI1_AURST</name>
<evidence type="ECO:0000313" key="2">
    <source>
        <dbReference type="Proteomes" id="UP000006514"/>
    </source>
</evidence>
<organism evidence="1 2">
    <name type="scientific">Auricularia subglabra (strain TFB-10046 / SS5)</name>
    <name type="common">White-rot fungus</name>
    <name type="synonym">Auricularia delicata (strain TFB10046)</name>
    <dbReference type="NCBI Taxonomy" id="717982"/>
    <lineage>
        <taxon>Eukaryota</taxon>
        <taxon>Fungi</taxon>
        <taxon>Dikarya</taxon>
        <taxon>Basidiomycota</taxon>
        <taxon>Agaricomycotina</taxon>
        <taxon>Agaricomycetes</taxon>
        <taxon>Auriculariales</taxon>
        <taxon>Auriculariaceae</taxon>
        <taxon>Auricularia</taxon>
    </lineage>
</organism>
<dbReference type="EMBL" id="JH687949">
    <property type="protein sequence ID" value="EJD34430.1"/>
    <property type="molecule type" value="Genomic_DNA"/>
</dbReference>
<reference evidence="2" key="1">
    <citation type="journal article" date="2012" name="Science">
        <title>The Paleozoic origin of enzymatic lignin decomposition reconstructed from 31 fungal genomes.</title>
        <authorList>
            <person name="Floudas D."/>
            <person name="Binder M."/>
            <person name="Riley R."/>
            <person name="Barry K."/>
            <person name="Blanchette R.A."/>
            <person name="Henrissat B."/>
            <person name="Martinez A.T."/>
            <person name="Otillar R."/>
            <person name="Spatafora J.W."/>
            <person name="Yadav J.S."/>
            <person name="Aerts A."/>
            <person name="Benoit I."/>
            <person name="Boyd A."/>
            <person name="Carlson A."/>
            <person name="Copeland A."/>
            <person name="Coutinho P.M."/>
            <person name="de Vries R.P."/>
            <person name="Ferreira P."/>
            <person name="Findley K."/>
            <person name="Foster B."/>
            <person name="Gaskell J."/>
            <person name="Glotzer D."/>
            <person name="Gorecki P."/>
            <person name="Heitman J."/>
            <person name="Hesse C."/>
            <person name="Hori C."/>
            <person name="Igarashi K."/>
            <person name="Jurgens J.A."/>
            <person name="Kallen N."/>
            <person name="Kersten P."/>
            <person name="Kohler A."/>
            <person name="Kuees U."/>
            <person name="Kumar T.K.A."/>
            <person name="Kuo A."/>
            <person name="LaButti K."/>
            <person name="Larrondo L.F."/>
            <person name="Lindquist E."/>
            <person name="Ling A."/>
            <person name="Lombard V."/>
            <person name="Lucas S."/>
            <person name="Lundell T."/>
            <person name="Martin R."/>
            <person name="McLaughlin D.J."/>
            <person name="Morgenstern I."/>
            <person name="Morin E."/>
            <person name="Murat C."/>
            <person name="Nagy L.G."/>
            <person name="Nolan M."/>
            <person name="Ohm R.A."/>
            <person name="Patyshakuliyeva A."/>
            <person name="Rokas A."/>
            <person name="Ruiz-Duenas F.J."/>
            <person name="Sabat G."/>
            <person name="Salamov A."/>
            <person name="Samejima M."/>
            <person name="Schmutz J."/>
            <person name="Slot J.C."/>
            <person name="St John F."/>
            <person name="Stenlid J."/>
            <person name="Sun H."/>
            <person name="Sun S."/>
            <person name="Syed K."/>
            <person name="Tsang A."/>
            <person name="Wiebenga A."/>
            <person name="Young D."/>
            <person name="Pisabarro A."/>
            <person name="Eastwood D.C."/>
            <person name="Martin F."/>
            <person name="Cullen D."/>
            <person name="Grigoriev I.V."/>
            <person name="Hibbett D.S."/>
        </authorList>
    </citation>
    <scope>NUCLEOTIDE SEQUENCE [LARGE SCALE GENOMIC DNA]</scope>
    <source>
        <strain evidence="2">TFB10046</strain>
    </source>
</reference>